<accession>A0ABQ3IFE8</accession>
<evidence type="ECO:0000313" key="2">
    <source>
        <dbReference type="Proteomes" id="UP000626370"/>
    </source>
</evidence>
<comment type="caution">
    <text evidence="1">The sequence shown here is derived from an EMBL/GenBank/DDBJ whole genome shotgun (WGS) entry which is preliminary data.</text>
</comment>
<gene>
    <name evidence="1" type="ORF">GCM10011501_03700</name>
</gene>
<sequence>MRVTWHNRNKRAQNKYSIPITVEFSTNLNQESPLSKPDDIFDMLFIIHNKKMI</sequence>
<dbReference type="Proteomes" id="UP000626370">
    <property type="component" value="Unassembled WGS sequence"/>
</dbReference>
<proteinExistence type="predicted"/>
<protein>
    <submittedName>
        <fullName evidence="1">Uncharacterized protein</fullName>
    </submittedName>
</protein>
<dbReference type="EMBL" id="BNAH01000001">
    <property type="protein sequence ID" value="GHE79035.1"/>
    <property type="molecule type" value="Genomic_DNA"/>
</dbReference>
<reference evidence="2" key="1">
    <citation type="journal article" date="2019" name="Int. J. Syst. Evol. Microbiol.">
        <title>The Global Catalogue of Microorganisms (GCM) 10K type strain sequencing project: providing services to taxonomists for standard genome sequencing and annotation.</title>
        <authorList>
            <consortium name="The Broad Institute Genomics Platform"/>
            <consortium name="The Broad Institute Genome Sequencing Center for Infectious Disease"/>
            <person name="Wu L."/>
            <person name="Ma J."/>
        </authorList>
    </citation>
    <scope>NUCLEOTIDE SEQUENCE [LARGE SCALE GENOMIC DNA]</scope>
    <source>
        <strain evidence="2">CGMCC 1.15922</strain>
    </source>
</reference>
<evidence type="ECO:0000313" key="1">
    <source>
        <dbReference type="EMBL" id="GHE79035.1"/>
    </source>
</evidence>
<organism evidence="1 2">
    <name type="scientific">Thalassotalea profundi</name>
    <dbReference type="NCBI Taxonomy" id="2036687"/>
    <lineage>
        <taxon>Bacteria</taxon>
        <taxon>Pseudomonadati</taxon>
        <taxon>Pseudomonadota</taxon>
        <taxon>Gammaproteobacteria</taxon>
        <taxon>Alteromonadales</taxon>
        <taxon>Colwelliaceae</taxon>
        <taxon>Thalassotalea</taxon>
    </lineage>
</organism>
<keyword evidence="2" id="KW-1185">Reference proteome</keyword>
<name>A0ABQ3IFE8_9GAMM</name>